<keyword evidence="3 6" id="KW-0812">Transmembrane</keyword>
<keyword evidence="4 6" id="KW-1133">Transmembrane helix</keyword>
<evidence type="ECO:0000256" key="6">
    <source>
        <dbReference type="SAM" id="Phobius"/>
    </source>
</evidence>
<evidence type="ECO:0000256" key="2">
    <source>
        <dbReference type="ARBA" id="ARBA00022475"/>
    </source>
</evidence>
<keyword evidence="2" id="KW-1003">Cell membrane</keyword>
<keyword evidence="5 6" id="KW-0472">Membrane</keyword>
<dbReference type="AlphaFoldDB" id="A0A382BLM8"/>
<feature type="non-terminal residue" evidence="7">
    <location>
        <position position="162"/>
    </location>
</feature>
<dbReference type="GO" id="GO:0005886">
    <property type="term" value="C:plasma membrane"/>
    <property type="evidence" value="ECO:0007669"/>
    <property type="project" value="UniProtKB-SubCell"/>
</dbReference>
<reference evidence="7" key="1">
    <citation type="submission" date="2018-05" db="EMBL/GenBank/DDBJ databases">
        <authorList>
            <person name="Lanie J.A."/>
            <person name="Ng W.-L."/>
            <person name="Kazmierczak K.M."/>
            <person name="Andrzejewski T.M."/>
            <person name="Davidsen T.M."/>
            <person name="Wayne K.J."/>
            <person name="Tettelin H."/>
            <person name="Glass J.I."/>
            <person name="Rusch D."/>
            <person name="Podicherti R."/>
            <person name="Tsui H.-C.T."/>
            <person name="Winkler M.E."/>
        </authorList>
    </citation>
    <scope>NUCLEOTIDE SEQUENCE</scope>
</reference>
<organism evidence="7">
    <name type="scientific">marine metagenome</name>
    <dbReference type="NCBI Taxonomy" id="408172"/>
    <lineage>
        <taxon>unclassified sequences</taxon>
        <taxon>metagenomes</taxon>
        <taxon>ecological metagenomes</taxon>
    </lineage>
</organism>
<feature type="transmembrane region" description="Helical" evidence="6">
    <location>
        <begin position="117"/>
        <end position="138"/>
    </location>
</feature>
<sequence>MSDLATSVLLHWHGHPDALIGLFILESGYLIGIGPVRKRFNLSQTVDPRQTLLFSLGVFVIFLALLSPLHALSDDYMFSAHMVQHVLLTLVSPPLLILGIPDWLISPLFKRTRVGQLARITFHPISAVVIFNVIFSIWHLPTLYELSVTHHSIHIFEHVLFL</sequence>
<evidence type="ECO:0000256" key="4">
    <source>
        <dbReference type="ARBA" id="ARBA00022989"/>
    </source>
</evidence>
<evidence type="ECO:0000256" key="5">
    <source>
        <dbReference type="ARBA" id="ARBA00023136"/>
    </source>
</evidence>
<evidence type="ECO:0000256" key="3">
    <source>
        <dbReference type="ARBA" id="ARBA00022692"/>
    </source>
</evidence>
<dbReference type="EMBL" id="UINC01030323">
    <property type="protein sequence ID" value="SVB14529.1"/>
    <property type="molecule type" value="Genomic_DNA"/>
</dbReference>
<proteinExistence type="predicted"/>
<dbReference type="Pfam" id="PF09678">
    <property type="entry name" value="Caa3_CtaG"/>
    <property type="match status" value="1"/>
</dbReference>
<evidence type="ECO:0000313" key="7">
    <source>
        <dbReference type="EMBL" id="SVB14529.1"/>
    </source>
</evidence>
<name>A0A382BLM8_9ZZZZ</name>
<gene>
    <name evidence="7" type="ORF">METZ01_LOCUS167383</name>
</gene>
<evidence type="ECO:0000256" key="1">
    <source>
        <dbReference type="ARBA" id="ARBA00004651"/>
    </source>
</evidence>
<accession>A0A382BLM8</accession>
<dbReference type="InterPro" id="IPR019108">
    <property type="entry name" value="Caa3_assmbl_CtaG-rel"/>
</dbReference>
<feature type="transmembrane region" description="Helical" evidence="6">
    <location>
        <begin position="52"/>
        <end position="71"/>
    </location>
</feature>
<evidence type="ECO:0008006" key="8">
    <source>
        <dbReference type="Google" id="ProtNLM"/>
    </source>
</evidence>
<feature type="transmembrane region" description="Helical" evidence="6">
    <location>
        <begin position="83"/>
        <end position="105"/>
    </location>
</feature>
<protein>
    <recommendedName>
        <fullName evidence="8">Cytochrome c oxidase assembly protein</fullName>
    </recommendedName>
</protein>
<comment type="subcellular location">
    <subcellularLocation>
        <location evidence="1">Cell membrane</location>
        <topology evidence="1">Multi-pass membrane protein</topology>
    </subcellularLocation>
</comment>
<feature type="transmembrane region" description="Helical" evidence="6">
    <location>
        <begin position="12"/>
        <end position="31"/>
    </location>
</feature>